<dbReference type="PANTHER" id="PTHR30093">
    <property type="entry name" value="GENERAL SECRETION PATHWAY PROTEIN G"/>
    <property type="match status" value="1"/>
</dbReference>
<keyword evidence="1" id="KW-1133">Transmembrane helix</keyword>
<sequence length="147" mass="15794">MSVEHGFTLIELMIVVAIIGILAAIAYPSYQHYMIRGKRLDAQSEMLQISQNMASRKLRYGSYSGATVNDTNVYGASQTPRQGTALYSLAFDPSPTPANGWTLVATPIANTSQAVNGVICLNDLGQKFWTKGATACALSATSNWDGK</sequence>
<evidence type="ECO:0000256" key="1">
    <source>
        <dbReference type="SAM" id="Phobius"/>
    </source>
</evidence>
<dbReference type="PANTHER" id="PTHR30093:SF47">
    <property type="entry name" value="TYPE IV PILUS NON-CORE MINOR PILIN PILE"/>
    <property type="match status" value="1"/>
</dbReference>
<dbReference type="Pfam" id="PF07963">
    <property type="entry name" value="N_methyl"/>
    <property type="match status" value="1"/>
</dbReference>
<dbReference type="EMBL" id="DYWX01000009">
    <property type="protein sequence ID" value="HJF26742.1"/>
    <property type="molecule type" value="Genomic_DNA"/>
</dbReference>
<dbReference type="Proteomes" id="UP000787156">
    <property type="component" value="Unassembled WGS sequence"/>
</dbReference>
<dbReference type="PROSITE" id="PS00409">
    <property type="entry name" value="PROKAR_NTER_METHYL"/>
    <property type="match status" value="1"/>
</dbReference>
<dbReference type="InterPro" id="IPR045584">
    <property type="entry name" value="Pilin-like"/>
</dbReference>
<feature type="transmembrane region" description="Helical" evidence="1">
    <location>
        <begin position="6"/>
        <end position="30"/>
    </location>
</feature>
<reference evidence="2" key="1">
    <citation type="journal article" date="2021" name="PeerJ">
        <title>Extensive microbial diversity within the chicken gut microbiome revealed by metagenomics and culture.</title>
        <authorList>
            <person name="Gilroy R."/>
            <person name="Ravi A."/>
            <person name="Getino M."/>
            <person name="Pursley I."/>
            <person name="Horton D.L."/>
            <person name="Alikhan N.F."/>
            <person name="Baker D."/>
            <person name="Gharbi K."/>
            <person name="Hall N."/>
            <person name="Watson M."/>
            <person name="Adriaenssens E.M."/>
            <person name="Foster-Nyarko E."/>
            <person name="Jarju S."/>
            <person name="Secka A."/>
            <person name="Antonio M."/>
            <person name="Oren A."/>
            <person name="Chaudhuri R.R."/>
            <person name="La Ragione R."/>
            <person name="Hildebrand F."/>
            <person name="Pallen M.J."/>
        </authorList>
    </citation>
    <scope>NUCLEOTIDE SEQUENCE</scope>
    <source>
        <strain evidence="2">CHK135-1449</strain>
    </source>
</reference>
<dbReference type="Gene3D" id="3.30.700.10">
    <property type="entry name" value="Glycoprotein, Type 4 Pilin"/>
    <property type="match status" value="1"/>
</dbReference>
<gene>
    <name evidence="2" type="ORF">K8V79_00545</name>
</gene>
<dbReference type="GO" id="GO:0043683">
    <property type="term" value="P:type IV pilus assembly"/>
    <property type="evidence" value="ECO:0007669"/>
    <property type="project" value="InterPro"/>
</dbReference>
<proteinExistence type="predicted"/>
<comment type="caution">
    <text evidence="2">The sequence shown here is derived from an EMBL/GenBank/DDBJ whole genome shotgun (WGS) entry which is preliminary data.</text>
</comment>
<name>A0A9D2UQE2_ACILW</name>
<dbReference type="Pfam" id="PF16732">
    <property type="entry name" value="ComP_DUS"/>
    <property type="match status" value="1"/>
</dbReference>
<dbReference type="InterPro" id="IPR031982">
    <property type="entry name" value="PilE-like"/>
</dbReference>
<organism evidence="2 3">
    <name type="scientific">Acinetobacter lwoffii</name>
    <dbReference type="NCBI Taxonomy" id="28090"/>
    <lineage>
        <taxon>Bacteria</taxon>
        <taxon>Pseudomonadati</taxon>
        <taxon>Pseudomonadota</taxon>
        <taxon>Gammaproteobacteria</taxon>
        <taxon>Moraxellales</taxon>
        <taxon>Moraxellaceae</taxon>
        <taxon>Acinetobacter</taxon>
    </lineage>
</organism>
<reference evidence="2" key="2">
    <citation type="submission" date="2021-09" db="EMBL/GenBank/DDBJ databases">
        <authorList>
            <person name="Gilroy R."/>
        </authorList>
    </citation>
    <scope>NUCLEOTIDE SEQUENCE</scope>
    <source>
        <strain evidence="2">CHK135-1449</strain>
    </source>
</reference>
<accession>A0A9D2UQE2</accession>
<protein>
    <submittedName>
        <fullName evidence="2">Prepilin-type N-terminal cleavage/methylation domain-containing protein</fullName>
    </submittedName>
</protein>
<dbReference type="SUPFAM" id="SSF54523">
    <property type="entry name" value="Pili subunits"/>
    <property type="match status" value="1"/>
</dbReference>
<dbReference type="AlphaFoldDB" id="A0A9D2UQE2"/>
<evidence type="ECO:0000313" key="2">
    <source>
        <dbReference type="EMBL" id="HJF26742.1"/>
    </source>
</evidence>
<dbReference type="NCBIfam" id="TIGR02532">
    <property type="entry name" value="IV_pilin_GFxxxE"/>
    <property type="match status" value="1"/>
</dbReference>
<evidence type="ECO:0000313" key="3">
    <source>
        <dbReference type="Proteomes" id="UP000787156"/>
    </source>
</evidence>
<keyword evidence="1" id="KW-0812">Transmembrane</keyword>
<keyword evidence="1" id="KW-0472">Membrane</keyword>
<dbReference type="InterPro" id="IPR012902">
    <property type="entry name" value="N_methyl_site"/>
</dbReference>